<evidence type="ECO:0000313" key="2">
    <source>
        <dbReference type="EMBL" id="RZF56006.1"/>
    </source>
</evidence>
<dbReference type="AlphaFoldDB" id="A0A4Q6XEM4"/>
<dbReference type="InterPro" id="IPR000182">
    <property type="entry name" value="GNAT_dom"/>
</dbReference>
<dbReference type="InterPro" id="IPR016181">
    <property type="entry name" value="Acyl_CoA_acyltransferase"/>
</dbReference>
<keyword evidence="2" id="KW-0808">Transferase</keyword>
<reference evidence="2 3" key="1">
    <citation type="submission" date="2019-02" db="EMBL/GenBank/DDBJ databases">
        <title>The draft genome of Acinetobacter halotolerans strain JCM 31009.</title>
        <authorList>
            <person name="Qin J."/>
            <person name="Feng Y."/>
            <person name="Nemec A."/>
            <person name="Zong Z."/>
        </authorList>
    </citation>
    <scope>NUCLEOTIDE SEQUENCE [LARGE SCALE GENOMIC DNA]</scope>
    <source>
        <strain evidence="2 3">JCM 31009</strain>
    </source>
</reference>
<evidence type="ECO:0000313" key="3">
    <source>
        <dbReference type="Proteomes" id="UP000292110"/>
    </source>
</evidence>
<keyword evidence="3" id="KW-1185">Reference proteome</keyword>
<dbReference type="CDD" id="cd04301">
    <property type="entry name" value="NAT_SF"/>
    <property type="match status" value="1"/>
</dbReference>
<name>A0A4Q6XEM4_9GAMM</name>
<dbReference type="SUPFAM" id="SSF55729">
    <property type="entry name" value="Acyl-CoA N-acyltransferases (Nat)"/>
    <property type="match status" value="1"/>
</dbReference>
<accession>A0A4Q6XEM4</accession>
<comment type="caution">
    <text evidence="2">The sequence shown here is derived from an EMBL/GenBank/DDBJ whole genome shotgun (WGS) entry which is preliminary data.</text>
</comment>
<sequence length="188" mass="21554">MLNFVLRKLQVSEIDLIWQQISRRELITQMYVQHKQHLDIVDCFYDVENWDGFHLDNDPPLLKQIHQQGGLCVGLFNSHDQLIGVQVVSNQLITDYPEAKLLQYFYVDADHQGQGIGALLMHSAIESAQQLGAKQLYISATPSKRTVDFYLKHGAQLLAQPDQHLWELEPEDIHLMCSIASFIKNSAQ</sequence>
<dbReference type="Pfam" id="PF00583">
    <property type="entry name" value="Acetyltransf_1"/>
    <property type="match status" value="1"/>
</dbReference>
<protein>
    <submittedName>
        <fullName evidence="2">N-acetyltransferase</fullName>
    </submittedName>
</protein>
<gene>
    <name evidence="2" type="ORF">EXE30_03315</name>
</gene>
<dbReference type="Gene3D" id="3.40.630.30">
    <property type="match status" value="1"/>
</dbReference>
<evidence type="ECO:0000259" key="1">
    <source>
        <dbReference type="PROSITE" id="PS51186"/>
    </source>
</evidence>
<dbReference type="Proteomes" id="UP000292110">
    <property type="component" value="Unassembled WGS sequence"/>
</dbReference>
<dbReference type="PROSITE" id="PS51186">
    <property type="entry name" value="GNAT"/>
    <property type="match status" value="1"/>
</dbReference>
<feature type="domain" description="N-acetyltransferase" evidence="1">
    <location>
        <begin position="30"/>
        <end position="171"/>
    </location>
</feature>
<proteinExistence type="predicted"/>
<organism evidence="2 3">
    <name type="scientific">Acinetobacter halotolerans</name>
    <dbReference type="NCBI Taxonomy" id="1752076"/>
    <lineage>
        <taxon>Bacteria</taxon>
        <taxon>Pseudomonadati</taxon>
        <taxon>Pseudomonadota</taxon>
        <taxon>Gammaproteobacteria</taxon>
        <taxon>Moraxellales</taxon>
        <taxon>Moraxellaceae</taxon>
        <taxon>Acinetobacter</taxon>
    </lineage>
</organism>
<dbReference type="EMBL" id="SGIM01000002">
    <property type="protein sequence ID" value="RZF56006.1"/>
    <property type="molecule type" value="Genomic_DNA"/>
</dbReference>
<dbReference type="RefSeq" id="WP_130161320.1">
    <property type="nucleotide sequence ID" value="NZ_SGIM01000002.1"/>
</dbReference>
<dbReference type="GO" id="GO:0016747">
    <property type="term" value="F:acyltransferase activity, transferring groups other than amino-acyl groups"/>
    <property type="evidence" value="ECO:0007669"/>
    <property type="project" value="InterPro"/>
</dbReference>